<keyword evidence="3" id="KW-1185">Reference proteome</keyword>
<dbReference type="VEuPathDB" id="FungiDB:F4678DRAFT_480834"/>
<evidence type="ECO:0000259" key="1">
    <source>
        <dbReference type="Pfam" id="PF12697"/>
    </source>
</evidence>
<dbReference type="Gene3D" id="3.40.50.1820">
    <property type="entry name" value="alpha/beta hydrolase"/>
    <property type="match status" value="1"/>
</dbReference>
<protein>
    <recommendedName>
        <fullName evidence="1">AB hydrolase-1 domain-containing protein</fullName>
    </recommendedName>
</protein>
<dbReference type="PANTHER" id="PTHR37017:SF11">
    <property type="entry name" value="ESTERASE_LIPASE_THIOESTERASE DOMAIN-CONTAINING PROTEIN"/>
    <property type="match status" value="1"/>
</dbReference>
<evidence type="ECO:0000313" key="2">
    <source>
        <dbReference type="EMBL" id="KAJ3568123.1"/>
    </source>
</evidence>
<sequence length="250" mass="26804">MSPLIVLVPGAFGTPDGFERLVPHLGGLQTHPGLYPSCNPDDPMNADCSKDVAKLRSTLLSLLNQGSNVIILAHSFGGVVAGGAAKGLDKASRQADGHNSAVVGLVYVAGNITLEGESLLEAVGGAYPPFIKSNKPSQGLALIEPAMEILYNDCEPDAELDKFMKPHALRAFETKPPAPAWKDEGFNGRRLYIRTVKDQCNPATLQDSWIAKSGVEWDVVNFETGHMPFVSQPKALAEQVRKFAVNVTEL</sequence>
<dbReference type="PANTHER" id="PTHR37017">
    <property type="entry name" value="AB HYDROLASE-1 DOMAIN-CONTAINING PROTEIN-RELATED"/>
    <property type="match status" value="1"/>
</dbReference>
<gene>
    <name evidence="2" type="ORF">NPX13_g6531</name>
</gene>
<dbReference type="SUPFAM" id="SSF53474">
    <property type="entry name" value="alpha/beta-Hydrolases"/>
    <property type="match status" value="1"/>
</dbReference>
<name>A0A9W8NCB0_9PEZI</name>
<dbReference type="InterPro" id="IPR000073">
    <property type="entry name" value="AB_hydrolase_1"/>
</dbReference>
<accession>A0A9W8NCB0</accession>
<dbReference type="Pfam" id="PF12697">
    <property type="entry name" value="Abhydrolase_6"/>
    <property type="match status" value="1"/>
</dbReference>
<dbReference type="InterPro" id="IPR029058">
    <property type="entry name" value="AB_hydrolase_fold"/>
</dbReference>
<feature type="domain" description="AB hydrolase-1" evidence="1">
    <location>
        <begin position="5"/>
        <end position="238"/>
    </location>
</feature>
<organism evidence="2 3">
    <name type="scientific">Xylaria arbuscula</name>
    <dbReference type="NCBI Taxonomy" id="114810"/>
    <lineage>
        <taxon>Eukaryota</taxon>
        <taxon>Fungi</taxon>
        <taxon>Dikarya</taxon>
        <taxon>Ascomycota</taxon>
        <taxon>Pezizomycotina</taxon>
        <taxon>Sordariomycetes</taxon>
        <taxon>Xylariomycetidae</taxon>
        <taxon>Xylariales</taxon>
        <taxon>Xylariaceae</taxon>
        <taxon>Xylaria</taxon>
    </lineage>
</organism>
<dbReference type="InterPro" id="IPR052897">
    <property type="entry name" value="Sec-Metab_Biosynth_Hydrolase"/>
</dbReference>
<evidence type="ECO:0000313" key="3">
    <source>
        <dbReference type="Proteomes" id="UP001148614"/>
    </source>
</evidence>
<dbReference type="AlphaFoldDB" id="A0A9W8NCB0"/>
<dbReference type="EMBL" id="JANPWZ010001168">
    <property type="protein sequence ID" value="KAJ3568123.1"/>
    <property type="molecule type" value="Genomic_DNA"/>
</dbReference>
<dbReference type="Proteomes" id="UP001148614">
    <property type="component" value="Unassembled WGS sequence"/>
</dbReference>
<proteinExistence type="predicted"/>
<comment type="caution">
    <text evidence="2">The sequence shown here is derived from an EMBL/GenBank/DDBJ whole genome shotgun (WGS) entry which is preliminary data.</text>
</comment>
<reference evidence="2" key="1">
    <citation type="submission" date="2022-07" db="EMBL/GenBank/DDBJ databases">
        <title>Genome Sequence of Xylaria arbuscula.</title>
        <authorList>
            <person name="Buettner E."/>
        </authorList>
    </citation>
    <scope>NUCLEOTIDE SEQUENCE</scope>
    <source>
        <strain evidence="2">VT107</strain>
    </source>
</reference>